<proteinExistence type="predicted"/>
<organism evidence="1 2">
    <name type="scientific">Thalassobacterium sedimentorum</name>
    <dbReference type="NCBI Taxonomy" id="3041258"/>
    <lineage>
        <taxon>Bacteria</taxon>
        <taxon>Pseudomonadati</taxon>
        <taxon>Verrucomicrobiota</taxon>
        <taxon>Opitutia</taxon>
        <taxon>Puniceicoccales</taxon>
        <taxon>Coraliomargaritaceae</taxon>
        <taxon>Thalassobacterium</taxon>
    </lineage>
</organism>
<dbReference type="Proteomes" id="UP001243717">
    <property type="component" value="Unassembled WGS sequence"/>
</dbReference>
<reference evidence="1 2" key="1">
    <citation type="submission" date="2023-04" db="EMBL/GenBank/DDBJ databases">
        <title>A novel bacteria isolated from coastal sediment.</title>
        <authorList>
            <person name="Liu X.-J."/>
            <person name="Du Z.-J."/>
        </authorList>
    </citation>
    <scope>NUCLEOTIDE SEQUENCE [LARGE SCALE GENOMIC DNA]</scope>
    <source>
        <strain evidence="1 2">SDUM461004</strain>
    </source>
</reference>
<name>A0ABU1AP73_9BACT</name>
<comment type="caution">
    <text evidence="1">The sequence shown here is derived from an EMBL/GenBank/DDBJ whole genome shotgun (WGS) entry which is preliminary data.</text>
</comment>
<protein>
    <submittedName>
        <fullName evidence="1">Uncharacterized protein</fullName>
    </submittedName>
</protein>
<dbReference type="EMBL" id="JARXIC010000029">
    <property type="protein sequence ID" value="MDQ8195655.1"/>
    <property type="molecule type" value="Genomic_DNA"/>
</dbReference>
<gene>
    <name evidence="1" type="ORF">QEH59_14570</name>
</gene>
<sequence>MRRKFTVEVEWFSGLEQAFQMDGTAIGGLAIASGSKCPQIG</sequence>
<evidence type="ECO:0000313" key="2">
    <source>
        <dbReference type="Proteomes" id="UP001243717"/>
    </source>
</evidence>
<accession>A0ABU1AP73</accession>
<keyword evidence="2" id="KW-1185">Reference proteome</keyword>
<evidence type="ECO:0000313" key="1">
    <source>
        <dbReference type="EMBL" id="MDQ8195655.1"/>
    </source>
</evidence>